<dbReference type="GO" id="GO:0009514">
    <property type="term" value="C:glyoxysome"/>
    <property type="evidence" value="ECO:0007669"/>
    <property type="project" value="UniProtKB-SubCell"/>
</dbReference>
<evidence type="ECO:0000256" key="2">
    <source>
        <dbReference type="ARBA" id="ARBA00004130"/>
    </source>
</evidence>
<evidence type="ECO:0000256" key="1">
    <source>
        <dbReference type="ARBA" id="ARBA00003575"/>
    </source>
</evidence>
<dbReference type="Pfam" id="PF00463">
    <property type="entry name" value="ICL"/>
    <property type="match status" value="1"/>
</dbReference>
<keyword evidence="13" id="KW-1185">Reference proteome</keyword>
<dbReference type="PANTHER" id="PTHR21631">
    <property type="entry name" value="ISOCITRATE LYASE/MALATE SYNTHASE"/>
    <property type="match status" value="1"/>
</dbReference>
<dbReference type="Gene3D" id="3.20.20.60">
    <property type="entry name" value="Phosphoenolpyruvate-binding domains"/>
    <property type="match status" value="1"/>
</dbReference>
<dbReference type="Proteomes" id="UP000187203">
    <property type="component" value="Unassembled WGS sequence"/>
</dbReference>
<comment type="function">
    <text evidence="1">Involved in storage lipid mobilization during the growth of higher plant seedling.</text>
</comment>
<evidence type="ECO:0000256" key="9">
    <source>
        <dbReference type="SAM" id="MobiDB-lite"/>
    </source>
</evidence>
<organism evidence="12 13">
    <name type="scientific">Corchorus olitorius</name>
    <dbReference type="NCBI Taxonomy" id="93759"/>
    <lineage>
        <taxon>Eukaryota</taxon>
        <taxon>Viridiplantae</taxon>
        <taxon>Streptophyta</taxon>
        <taxon>Embryophyta</taxon>
        <taxon>Tracheophyta</taxon>
        <taxon>Spermatophyta</taxon>
        <taxon>Magnoliopsida</taxon>
        <taxon>eudicotyledons</taxon>
        <taxon>Gunneridae</taxon>
        <taxon>Pentapetalae</taxon>
        <taxon>rosids</taxon>
        <taxon>malvids</taxon>
        <taxon>Malvales</taxon>
        <taxon>Malvaceae</taxon>
        <taxon>Grewioideae</taxon>
        <taxon>Apeibeae</taxon>
        <taxon>Corchorus</taxon>
    </lineage>
</organism>
<comment type="subcellular location">
    <subcellularLocation>
        <location evidence="2">Glyoxysome</location>
    </subcellularLocation>
</comment>
<evidence type="ECO:0000256" key="5">
    <source>
        <dbReference type="ARBA" id="ARBA00022453"/>
    </source>
</evidence>
<dbReference type="InterPro" id="IPR054080">
    <property type="entry name" value="TPR1-like_2nd"/>
</dbReference>
<dbReference type="InterPro" id="IPR015813">
    <property type="entry name" value="Pyrv/PenolPyrv_kinase-like_dom"/>
</dbReference>
<evidence type="ECO:0000259" key="11">
    <source>
        <dbReference type="Pfam" id="PF21889"/>
    </source>
</evidence>
<evidence type="ECO:0000256" key="6">
    <source>
        <dbReference type="ARBA" id="ARBA00022532"/>
    </source>
</evidence>
<evidence type="ECO:0000256" key="4">
    <source>
        <dbReference type="ARBA" id="ARBA00022435"/>
    </source>
</evidence>
<proteinExistence type="predicted"/>
<feature type="domain" description="TOPLESS zinc finger" evidence="10">
    <location>
        <begin position="286"/>
        <end position="326"/>
    </location>
</feature>
<gene>
    <name evidence="12" type="ORF">COLO4_27682</name>
</gene>
<evidence type="ECO:0008006" key="14">
    <source>
        <dbReference type="Google" id="ProtNLM"/>
    </source>
</evidence>
<keyword evidence="4" id="KW-0329">Glyoxylate bypass</keyword>
<name>A0A1R3HPV7_9ROSI</name>
<evidence type="ECO:0000313" key="12">
    <source>
        <dbReference type="EMBL" id="OMO72312.1"/>
    </source>
</evidence>
<accession>A0A1R3HPV7</accession>
<keyword evidence="5" id="KW-0330">Glyoxysome</keyword>
<dbReference type="UniPathway" id="UPA00703">
    <property type="reaction ID" value="UER00719"/>
</dbReference>
<dbReference type="SUPFAM" id="SSF51621">
    <property type="entry name" value="Phosphoenolpyruvate/pyruvate domain"/>
    <property type="match status" value="1"/>
</dbReference>
<feature type="region of interest" description="Disordered" evidence="9">
    <location>
        <begin position="178"/>
        <end position="211"/>
    </location>
</feature>
<evidence type="ECO:0000259" key="10">
    <source>
        <dbReference type="Pfam" id="PF21359"/>
    </source>
</evidence>
<protein>
    <recommendedName>
        <fullName evidence="14">Isocitrate lyase</fullName>
    </recommendedName>
</protein>
<dbReference type="Pfam" id="PF21359">
    <property type="entry name" value="zf_topless"/>
    <property type="match status" value="1"/>
</dbReference>
<evidence type="ECO:0000256" key="3">
    <source>
        <dbReference type="ARBA" id="ARBA00004793"/>
    </source>
</evidence>
<feature type="domain" description="TPR1-like CTLH-containing" evidence="11">
    <location>
        <begin position="239"/>
        <end position="283"/>
    </location>
</feature>
<keyword evidence="7" id="KW-0576">Peroxisome</keyword>
<comment type="caution">
    <text evidence="12">The sequence shown here is derived from an EMBL/GenBank/DDBJ whole genome shotgun (WGS) entry which is preliminary data.</text>
</comment>
<evidence type="ECO:0000313" key="13">
    <source>
        <dbReference type="Proteomes" id="UP000187203"/>
    </source>
</evidence>
<comment type="pathway">
    <text evidence="3">Carbohydrate metabolism; glyoxylate cycle; (S)-malate from isocitrate: step 1/2.</text>
</comment>
<dbReference type="InterPro" id="IPR006254">
    <property type="entry name" value="Isocitrate_lyase"/>
</dbReference>
<dbReference type="AlphaFoldDB" id="A0A1R3HPV7"/>
<keyword evidence="6" id="KW-0816">Tricarboxylic acid cycle</keyword>
<dbReference type="GO" id="GO:0006097">
    <property type="term" value="P:glyoxylate cycle"/>
    <property type="evidence" value="ECO:0007669"/>
    <property type="project" value="UniProtKB-UniPathway"/>
</dbReference>
<evidence type="ECO:0000256" key="8">
    <source>
        <dbReference type="ARBA" id="ARBA00023239"/>
    </source>
</evidence>
<sequence length="360" mass="40095">MAAIVRGWAFAPHADIIWMETSSPDLVECTKFSEGVKSMQPEIMLAYNLSPSFNWDASGMTDEQMKDFIPRIAKLGFCWQFITLAGFHADALVTDTFARDYARRGMLAYVERIQREERNNGVDTLAHQKWSGVTEEQFKETWTRPGTMNNIGNEGDLVVAKARMVLSSKVFRIMYGDPQQQRNQPPPAQGGEYQRGPLPPQLMRQPSSSSTTLLSTRSITVLLLLRFRLMTGVLVSRQQLDAVAIVKGNEKLSKYGDTKSAWSIMLVELKKLIEANPLFREKLVFPILKASHLRTLINQSLNWQLQLCKDPRPNPDIKTLLTDHSCPPPNGACAPTPVTLPGTAVAKPSTYAPLGAHGGV</sequence>
<dbReference type="InterPro" id="IPR040442">
    <property type="entry name" value="Pyrv_kinase-like_dom_sf"/>
</dbReference>
<dbReference type="Pfam" id="PF21889">
    <property type="entry name" value="TPR1-like_2nd"/>
    <property type="match status" value="1"/>
</dbReference>
<dbReference type="InterPro" id="IPR048419">
    <property type="entry name" value="Topless_Znf"/>
</dbReference>
<dbReference type="GO" id="GO:0004451">
    <property type="term" value="F:isocitrate lyase activity"/>
    <property type="evidence" value="ECO:0007669"/>
    <property type="project" value="InterPro"/>
</dbReference>
<keyword evidence="8" id="KW-0456">Lyase</keyword>
<dbReference type="STRING" id="93759.A0A1R3HPV7"/>
<dbReference type="OrthoDB" id="4078635at2759"/>
<dbReference type="PANTHER" id="PTHR21631:SF3">
    <property type="entry name" value="BIFUNCTIONAL GLYOXYLATE CYCLE PROTEIN"/>
    <property type="match status" value="1"/>
</dbReference>
<dbReference type="EMBL" id="AWUE01019666">
    <property type="protein sequence ID" value="OMO72312.1"/>
    <property type="molecule type" value="Genomic_DNA"/>
</dbReference>
<evidence type="ECO:0000256" key="7">
    <source>
        <dbReference type="ARBA" id="ARBA00023140"/>
    </source>
</evidence>
<reference evidence="13" key="1">
    <citation type="submission" date="2013-09" db="EMBL/GenBank/DDBJ databases">
        <title>Corchorus olitorius genome sequencing.</title>
        <authorList>
            <person name="Alam M."/>
            <person name="Haque M.S."/>
            <person name="Islam M.S."/>
            <person name="Emdad E.M."/>
            <person name="Islam M.M."/>
            <person name="Ahmed B."/>
            <person name="Halim A."/>
            <person name="Hossen Q.M.M."/>
            <person name="Hossain M.Z."/>
            <person name="Ahmed R."/>
            <person name="Khan M.M."/>
            <person name="Islam R."/>
            <person name="Rashid M.M."/>
            <person name="Khan S.A."/>
            <person name="Rahman M.S."/>
            <person name="Alam M."/>
            <person name="Yahiya A.S."/>
            <person name="Khan M.S."/>
            <person name="Azam M.S."/>
            <person name="Haque T."/>
            <person name="Lashkar M.Z.H."/>
            <person name="Akhand A.I."/>
            <person name="Morshed G."/>
            <person name="Roy S."/>
            <person name="Uddin K.S."/>
            <person name="Rabeya T."/>
            <person name="Hossain A.S."/>
            <person name="Chowdhury A."/>
            <person name="Snigdha A.R."/>
            <person name="Mortoza M.S."/>
            <person name="Matin S.A."/>
            <person name="Hoque S.M.E."/>
            <person name="Islam M.K."/>
            <person name="Roy D.K."/>
            <person name="Haider R."/>
            <person name="Moosa M.M."/>
            <person name="Elias S.M."/>
            <person name="Hasan A.M."/>
            <person name="Jahan S."/>
            <person name="Shafiuddin M."/>
            <person name="Mahmood N."/>
            <person name="Shommy N.S."/>
        </authorList>
    </citation>
    <scope>NUCLEOTIDE SEQUENCE [LARGE SCALE GENOMIC DNA]</scope>
    <source>
        <strain evidence="13">cv. O-4</strain>
    </source>
</reference>
<dbReference type="GO" id="GO:0006099">
    <property type="term" value="P:tricarboxylic acid cycle"/>
    <property type="evidence" value="ECO:0007669"/>
    <property type="project" value="UniProtKB-KW"/>
</dbReference>